<dbReference type="OrthoDB" id="72751at2"/>
<dbReference type="PANTHER" id="PTHR43214">
    <property type="entry name" value="TWO-COMPONENT RESPONSE REGULATOR"/>
    <property type="match status" value="1"/>
</dbReference>
<dbReference type="GO" id="GO:0006355">
    <property type="term" value="P:regulation of DNA-templated transcription"/>
    <property type="evidence" value="ECO:0007669"/>
    <property type="project" value="InterPro"/>
</dbReference>
<evidence type="ECO:0000256" key="1">
    <source>
        <dbReference type="ARBA" id="ARBA00022553"/>
    </source>
</evidence>
<dbReference type="AlphaFoldDB" id="H8H0Y4"/>
<proteinExistence type="predicted"/>
<dbReference type="Gene3D" id="3.40.50.2300">
    <property type="match status" value="1"/>
</dbReference>
<dbReference type="PATRIC" id="fig|745776.4.peg.3154"/>
<keyword evidence="7" id="KW-1185">Reference proteome</keyword>
<dbReference type="CDD" id="cd17535">
    <property type="entry name" value="REC_NarL-like"/>
    <property type="match status" value="1"/>
</dbReference>
<dbReference type="CDD" id="cd06170">
    <property type="entry name" value="LuxR_C_like"/>
    <property type="match status" value="1"/>
</dbReference>
<dbReference type="EMBL" id="CP002192">
    <property type="protein sequence ID" value="AFD27003.1"/>
    <property type="molecule type" value="Genomic_DNA"/>
</dbReference>
<feature type="domain" description="HTH luxR-type" evidence="4">
    <location>
        <begin position="147"/>
        <end position="212"/>
    </location>
</feature>
<dbReference type="SUPFAM" id="SSF46894">
    <property type="entry name" value="C-terminal effector domain of the bipartite response regulators"/>
    <property type="match status" value="1"/>
</dbReference>
<dbReference type="Pfam" id="PF00196">
    <property type="entry name" value="GerE"/>
    <property type="match status" value="1"/>
</dbReference>
<dbReference type="InterPro" id="IPR011006">
    <property type="entry name" value="CheY-like_superfamily"/>
</dbReference>
<keyword evidence="2" id="KW-0238">DNA-binding</keyword>
<dbReference type="InterPro" id="IPR039420">
    <property type="entry name" value="WalR-like"/>
</dbReference>
<dbReference type="InterPro" id="IPR001789">
    <property type="entry name" value="Sig_transdc_resp-reg_receiver"/>
</dbReference>
<dbReference type="KEGG" id="dgo:DGo_PA0117"/>
<dbReference type="GO" id="GO:0000160">
    <property type="term" value="P:phosphorelay signal transduction system"/>
    <property type="evidence" value="ECO:0007669"/>
    <property type="project" value="InterPro"/>
</dbReference>
<dbReference type="SMART" id="SM00448">
    <property type="entry name" value="REC"/>
    <property type="match status" value="1"/>
</dbReference>
<reference evidence="6 7" key="1">
    <citation type="journal article" date="2012" name="PLoS ONE">
        <title>Genome sequence and transcriptome analysis of the radioresistant bacterium Deinococcus gobiensis: insights into the extreme environmental adaptations.</title>
        <authorList>
            <person name="Yuan M."/>
            <person name="Chen M."/>
            <person name="Zhang W."/>
            <person name="Lu W."/>
            <person name="Wang J."/>
            <person name="Yang M."/>
            <person name="Zhao P."/>
            <person name="Tang R."/>
            <person name="Li X."/>
            <person name="Hao Y."/>
            <person name="Zhou Z."/>
            <person name="Zhan Y."/>
            <person name="Yu H."/>
            <person name="Teng C."/>
            <person name="Yan Y."/>
            <person name="Ping S."/>
            <person name="Wang Y."/>
            <person name="Lin M."/>
        </authorList>
    </citation>
    <scope>NUCLEOTIDE SEQUENCE [LARGE SCALE GENOMIC DNA]</scope>
    <source>
        <strain evidence="7">DSM 21396 / JCM 16679 / CGMCC 1.7299 / I-0</strain>
        <plasmid evidence="6">P1</plasmid>
    </source>
</reference>
<organism evidence="6 7">
    <name type="scientific">Deinococcus gobiensis (strain DSM 21396 / JCM 16679 / CGMCC 1.7299 / I-0)</name>
    <dbReference type="NCBI Taxonomy" id="745776"/>
    <lineage>
        <taxon>Bacteria</taxon>
        <taxon>Thermotogati</taxon>
        <taxon>Deinococcota</taxon>
        <taxon>Deinococci</taxon>
        <taxon>Deinococcales</taxon>
        <taxon>Deinococcaceae</taxon>
        <taxon>Deinococcus</taxon>
    </lineage>
</organism>
<gene>
    <name evidence="6" type="ordered locus">DGo_PA0117</name>
</gene>
<dbReference type="SUPFAM" id="SSF52172">
    <property type="entry name" value="CheY-like"/>
    <property type="match status" value="1"/>
</dbReference>
<dbReference type="Pfam" id="PF00072">
    <property type="entry name" value="Response_reg"/>
    <property type="match status" value="1"/>
</dbReference>
<dbReference type="PROSITE" id="PS50043">
    <property type="entry name" value="HTH_LUXR_2"/>
    <property type="match status" value="1"/>
</dbReference>
<dbReference type="PROSITE" id="PS50110">
    <property type="entry name" value="RESPONSE_REGULATORY"/>
    <property type="match status" value="1"/>
</dbReference>
<feature type="domain" description="Response regulatory" evidence="5">
    <location>
        <begin position="6"/>
        <end position="121"/>
    </location>
</feature>
<dbReference type="InterPro" id="IPR016032">
    <property type="entry name" value="Sig_transdc_resp-reg_C-effctor"/>
</dbReference>
<dbReference type="Proteomes" id="UP000007575">
    <property type="component" value="Plasmid P1"/>
</dbReference>
<dbReference type="GO" id="GO:0003677">
    <property type="term" value="F:DNA binding"/>
    <property type="evidence" value="ECO:0007669"/>
    <property type="project" value="UniProtKB-KW"/>
</dbReference>
<evidence type="ECO:0000256" key="2">
    <source>
        <dbReference type="ARBA" id="ARBA00023125"/>
    </source>
</evidence>
<dbReference type="InterPro" id="IPR000792">
    <property type="entry name" value="Tscrpt_reg_LuxR_C"/>
</dbReference>
<accession>H8H0Y4</accession>
<dbReference type="InterPro" id="IPR058245">
    <property type="entry name" value="NreC/VraR/RcsB-like_REC"/>
</dbReference>
<dbReference type="PROSITE" id="PS00622">
    <property type="entry name" value="HTH_LUXR_1"/>
    <property type="match status" value="1"/>
</dbReference>
<geneLocation type="plasmid" evidence="6 7">
    <name>P1</name>
</geneLocation>
<feature type="modified residue" description="4-aspartylphosphate" evidence="3">
    <location>
        <position position="57"/>
    </location>
</feature>
<dbReference type="HOGENOM" id="CLU_000445_90_10_0"/>
<evidence type="ECO:0000313" key="7">
    <source>
        <dbReference type="Proteomes" id="UP000007575"/>
    </source>
</evidence>
<sequence length="214" mass="23054">MNEVLRVVVVDDHPLFREGVVAALQAEGDLVVVAQGGSASDAAELAAQHLPDVLLLDLHLPGGGLNALRDIGVAYPAIRVVMLTFSEDETDVLGALKAGARGYIIKGVTGRELRQVVRTVSEGEVSITPLLASGLLYELAQPARPVPGPLVETLTPRERQILEGVAQGRSNKEIARELGLTEKTVKHYMTNVLQKLQVRNRVEAALLAQQWPRP</sequence>
<name>H8H0Y4_DEIGI</name>
<evidence type="ECO:0000256" key="3">
    <source>
        <dbReference type="PROSITE-ProRule" id="PRU00169"/>
    </source>
</evidence>
<dbReference type="SMART" id="SM00421">
    <property type="entry name" value="HTH_LUXR"/>
    <property type="match status" value="1"/>
</dbReference>
<keyword evidence="6" id="KW-0614">Plasmid</keyword>
<keyword evidence="1 3" id="KW-0597">Phosphoprotein</keyword>
<dbReference type="PRINTS" id="PR00038">
    <property type="entry name" value="HTHLUXR"/>
</dbReference>
<protein>
    <submittedName>
        <fullName evidence="6">Transcription factor</fullName>
    </submittedName>
</protein>
<evidence type="ECO:0000313" key="6">
    <source>
        <dbReference type="EMBL" id="AFD27003.1"/>
    </source>
</evidence>
<dbReference type="RefSeq" id="WP_014695521.1">
    <property type="nucleotide sequence ID" value="NC_017805.1"/>
</dbReference>
<evidence type="ECO:0000259" key="5">
    <source>
        <dbReference type="PROSITE" id="PS50110"/>
    </source>
</evidence>
<evidence type="ECO:0000259" key="4">
    <source>
        <dbReference type="PROSITE" id="PS50043"/>
    </source>
</evidence>